<evidence type="ECO:0000313" key="2">
    <source>
        <dbReference type="Proteomes" id="UP001367508"/>
    </source>
</evidence>
<keyword evidence="2" id="KW-1185">Reference proteome</keyword>
<sequence>MFEFGLMAVNDKVDGEVLSAQRELMKAPIICVVGKASISKVQTNDSLPVIRLELDRSGLSECGLDQGVRTLVLWVVGDASNHQALLMAYKLQEILSEGGESIGASIKCLATCKVVVSATTIFLILATTILPVMHESKQRNRTISIETSQIHGPERAMSYSTLDLMQEKPTCYVINPILTLGRYLVELAAPFFTYSNANRNSGDRLRRAPSKNLKPSPIFESPNFF</sequence>
<accession>A0AAN9PPS2</accession>
<comment type="caution">
    <text evidence="1">The sequence shown here is derived from an EMBL/GenBank/DDBJ whole genome shotgun (WGS) entry which is preliminary data.</text>
</comment>
<gene>
    <name evidence="1" type="ORF">VNO77_43811</name>
</gene>
<dbReference type="Proteomes" id="UP001367508">
    <property type="component" value="Unassembled WGS sequence"/>
</dbReference>
<reference evidence="1 2" key="1">
    <citation type="submission" date="2024-01" db="EMBL/GenBank/DDBJ databases">
        <title>The genomes of 5 underutilized Papilionoideae crops provide insights into root nodulation and disease resistanc.</title>
        <authorList>
            <person name="Jiang F."/>
        </authorList>
    </citation>
    <scope>NUCLEOTIDE SEQUENCE [LARGE SCALE GENOMIC DNA]</scope>
    <source>
        <strain evidence="1">LVBAO_FW01</strain>
        <tissue evidence="1">Leaves</tissue>
    </source>
</reference>
<protein>
    <submittedName>
        <fullName evidence="1">Uncharacterized protein</fullName>
    </submittedName>
</protein>
<proteinExistence type="predicted"/>
<organism evidence="1 2">
    <name type="scientific">Canavalia gladiata</name>
    <name type="common">Sword bean</name>
    <name type="synonym">Dolichos gladiatus</name>
    <dbReference type="NCBI Taxonomy" id="3824"/>
    <lineage>
        <taxon>Eukaryota</taxon>
        <taxon>Viridiplantae</taxon>
        <taxon>Streptophyta</taxon>
        <taxon>Embryophyta</taxon>
        <taxon>Tracheophyta</taxon>
        <taxon>Spermatophyta</taxon>
        <taxon>Magnoliopsida</taxon>
        <taxon>eudicotyledons</taxon>
        <taxon>Gunneridae</taxon>
        <taxon>Pentapetalae</taxon>
        <taxon>rosids</taxon>
        <taxon>fabids</taxon>
        <taxon>Fabales</taxon>
        <taxon>Fabaceae</taxon>
        <taxon>Papilionoideae</taxon>
        <taxon>50 kb inversion clade</taxon>
        <taxon>NPAAA clade</taxon>
        <taxon>indigoferoid/millettioid clade</taxon>
        <taxon>Phaseoleae</taxon>
        <taxon>Canavalia</taxon>
    </lineage>
</organism>
<dbReference type="AlphaFoldDB" id="A0AAN9PPS2"/>
<evidence type="ECO:0000313" key="1">
    <source>
        <dbReference type="EMBL" id="KAK7305899.1"/>
    </source>
</evidence>
<dbReference type="EMBL" id="JAYMYQ010000011">
    <property type="protein sequence ID" value="KAK7305899.1"/>
    <property type="molecule type" value="Genomic_DNA"/>
</dbReference>
<name>A0AAN9PPS2_CANGL</name>